<dbReference type="InterPro" id="IPR006083">
    <property type="entry name" value="PRK/URK"/>
</dbReference>
<dbReference type="InterPro" id="IPR000764">
    <property type="entry name" value="Uridine_kinase-like"/>
</dbReference>
<reference evidence="7" key="1">
    <citation type="submission" date="2023-07" db="EMBL/GenBank/DDBJ databases">
        <title>Gilvimarinus algae sp. nov., isolated from the surface of Kelp.</title>
        <authorList>
            <person name="Sun Y.Y."/>
            <person name="Gong Y."/>
            <person name="Du Z.J."/>
        </authorList>
    </citation>
    <scope>NUCLEOTIDE SEQUENCE</scope>
    <source>
        <strain evidence="7">SDUM040014</strain>
    </source>
</reference>
<evidence type="ECO:0000259" key="6">
    <source>
        <dbReference type="SMART" id="SM00382"/>
    </source>
</evidence>
<name>A0ABT8THC4_9GAMM</name>
<dbReference type="GO" id="GO:0004849">
    <property type="term" value="F:uridine kinase activity"/>
    <property type="evidence" value="ECO:0007669"/>
    <property type="project" value="UniProtKB-EC"/>
</dbReference>
<organism evidence="7 8">
    <name type="scientific">Gilvimarinus algae</name>
    <dbReference type="NCBI Taxonomy" id="3058037"/>
    <lineage>
        <taxon>Bacteria</taxon>
        <taxon>Pseudomonadati</taxon>
        <taxon>Pseudomonadota</taxon>
        <taxon>Gammaproteobacteria</taxon>
        <taxon>Cellvibrionales</taxon>
        <taxon>Cellvibrionaceae</taxon>
        <taxon>Gilvimarinus</taxon>
    </lineage>
</organism>
<evidence type="ECO:0000313" key="8">
    <source>
        <dbReference type="Proteomes" id="UP001168380"/>
    </source>
</evidence>
<dbReference type="InterPro" id="IPR027417">
    <property type="entry name" value="P-loop_NTPase"/>
</dbReference>
<evidence type="ECO:0000256" key="5">
    <source>
        <dbReference type="ARBA" id="ARBA00022777"/>
    </source>
</evidence>
<evidence type="ECO:0000256" key="2">
    <source>
        <dbReference type="ARBA" id="ARBA00012137"/>
    </source>
</evidence>
<dbReference type="RefSeq" id="WP_302712251.1">
    <property type="nucleotide sequence ID" value="NZ_JAULRT010000052.1"/>
</dbReference>
<evidence type="ECO:0000256" key="4">
    <source>
        <dbReference type="ARBA" id="ARBA00022741"/>
    </source>
</evidence>
<dbReference type="PANTHER" id="PTHR10285">
    <property type="entry name" value="URIDINE KINASE"/>
    <property type="match status" value="1"/>
</dbReference>
<dbReference type="CDD" id="cd02023">
    <property type="entry name" value="UMPK"/>
    <property type="match status" value="1"/>
</dbReference>
<keyword evidence="4" id="KW-0547">Nucleotide-binding</keyword>
<evidence type="ECO:0000256" key="1">
    <source>
        <dbReference type="ARBA" id="ARBA00004690"/>
    </source>
</evidence>
<dbReference type="PRINTS" id="PR00988">
    <property type="entry name" value="URIDINKINASE"/>
</dbReference>
<evidence type="ECO:0000256" key="3">
    <source>
        <dbReference type="ARBA" id="ARBA00022679"/>
    </source>
</evidence>
<sequence length="207" mass="23217">MTSHLIAIIGASGSGKTTLSRYLCQALGERTGETINCISQDVYYRDYTHLSAAERGRVNFDHPDSFDFAALAGDLSRLAAGEAVCVPEYDYVTHRPRARARHVASGGVLLVEGILLLHDPRVRELFSTTIYLDLPLALCFERRLERDVRERGRSAESVRRQFSENVVPMFERYLAPQRQHAQWVLDNNDAPSALVDALVTRLAKCKV</sequence>
<comment type="caution">
    <text evidence="7">The sequence shown here is derived from an EMBL/GenBank/DDBJ whole genome shotgun (WGS) entry which is preliminary data.</text>
</comment>
<dbReference type="Proteomes" id="UP001168380">
    <property type="component" value="Unassembled WGS sequence"/>
</dbReference>
<accession>A0ABT8THC4</accession>
<protein>
    <recommendedName>
        <fullName evidence="2">uridine/cytidine kinase</fullName>
        <ecNumber evidence="2">2.7.1.48</ecNumber>
    </recommendedName>
</protein>
<dbReference type="EMBL" id="JAULRT010000052">
    <property type="protein sequence ID" value="MDO3382091.1"/>
    <property type="molecule type" value="Genomic_DNA"/>
</dbReference>
<dbReference type="Pfam" id="PF00485">
    <property type="entry name" value="PRK"/>
    <property type="match status" value="1"/>
</dbReference>
<evidence type="ECO:0000313" key="7">
    <source>
        <dbReference type="EMBL" id="MDO3382091.1"/>
    </source>
</evidence>
<feature type="domain" description="AAA+ ATPase" evidence="6">
    <location>
        <begin position="2"/>
        <end position="150"/>
    </location>
</feature>
<keyword evidence="5 7" id="KW-0418">Kinase</keyword>
<keyword evidence="3 7" id="KW-0808">Transferase</keyword>
<dbReference type="SMART" id="SM00382">
    <property type="entry name" value="AAA"/>
    <property type="match status" value="1"/>
</dbReference>
<dbReference type="EC" id="2.7.1.48" evidence="2"/>
<dbReference type="NCBIfam" id="NF004018">
    <property type="entry name" value="PRK05480.1"/>
    <property type="match status" value="1"/>
</dbReference>
<keyword evidence="8" id="KW-1185">Reference proteome</keyword>
<proteinExistence type="predicted"/>
<comment type="pathway">
    <text evidence="1">Pyrimidine metabolism; UMP biosynthesis via salvage pathway; UMP from uridine: step 1/1.</text>
</comment>
<dbReference type="Gene3D" id="3.40.50.300">
    <property type="entry name" value="P-loop containing nucleotide triphosphate hydrolases"/>
    <property type="match status" value="1"/>
</dbReference>
<dbReference type="InterPro" id="IPR003593">
    <property type="entry name" value="AAA+_ATPase"/>
</dbReference>
<gene>
    <name evidence="7" type="primary">udk</name>
    <name evidence="7" type="ORF">QWI16_07880</name>
</gene>
<dbReference type="SUPFAM" id="SSF52540">
    <property type="entry name" value="P-loop containing nucleoside triphosphate hydrolases"/>
    <property type="match status" value="1"/>
</dbReference>